<accession>A0AAE1QJG2</accession>
<keyword evidence="2" id="KW-1185">Reference proteome</keyword>
<sequence>MDNVNINNVSEIIKTSYETINRVAKMCPNPESGRRNEWDMSEPRWKQILDSEDPKLIWKSINWKGGITQENEKKPEDDQFKYHF</sequence>
<dbReference type="AlphaFoldDB" id="A0AAE1QJG2"/>
<organism evidence="1 2">
    <name type="scientific">Petrolisthes manimaculis</name>
    <dbReference type="NCBI Taxonomy" id="1843537"/>
    <lineage>
        <taxon>Eukaryota</taxon>
        <taxon>Metazoa</taxon>
        <taxon>Ecdysozoa</taxon>
        <taxon>Arthropoda</taxon>
        <taxon>Crustacea</taxon>
        <taxon>Multicrustacea</taxon>
        <taxon>Malacostraca</taxon>
        <taxon>Eumalacostraca</taxon>
        <taxon>Eucarida</taxon>
        <taxon>Decapoda</taxon>
        <taxon>Pleocyemata</taxon>
        <taxon>Anomura</taxon>
        <taxon>Galatheoidea</taxon>
        <taxon>Porcellanidae</taxon>
        <taxon>Petrolisthes</taxon>
    </lineage>
</organism>
<comment type="caution">
    <text evidence="1">The sequence shown here is derived from an EMBL/GenBank/DDBJ whole genome shotgun (WGS) entry which is preliminary data.</text>
</comment>
<name>A0AAE1QJG2_9EUCA</name>
<evidence type="ECO:0000313" key="2">
    <source>
        <dbReference type="Proteomes" id="UP001292094"/>
    </source>
</evidence>
<dbReference type="EMBL" id="JAWZYT010000123">
    <property type="protein sequence ID" value="KAK4327795.1"/>
    <property type="molecule type" value="Genomic_DNA"/>
</dbReference>
<protein>
    <submittedName>
        <fullName evidence="1">Uncharacterized protein</fullName>
    </submittedName>
</protein>
<evidence type="ECO:0000313" key="1">
    <source>
        <dbReference type="EMBL" id="KAK4327795.1"/>
    </source>
</evidence>
<dbReference type="Proteomes" id="UP001292094">
    <property type="component" value="Unassembled WGS sequence"/>
</dbReference>
<reference evidence="1" key="1">
    <citation type="submission" date="2023-11" db="EMBL/GenBank/DDBJ databases">
        <title>Genome assemblies of two species of porcelain crab, Petrolisthes cinctipes and Petrolisthes manimaculis (Anomura: Porcellanidae).</title>
        <authorList>
            <person name="Angst P."/>
        </authorList>
    </citation>
    <scope>NUCLEOTIDE SEQUENCE</scope>
    <source>
        <strain evidence="1">PB745_02</strain>
        <tissue evidence="1">Gill</tissue>
    </source>
</reference>
<gene>
    <name evidence="1" type="ORF">Pmani_001743</name>
</gene>
<proteinExistence type="predicted"/>